<dbReference type="PANTHER" id="PTHR48086:SF7">
    <property type="entry name" value="SODIUM-SOLUTE SYMPORTER-RELATED"/>
    <property type="match status" value="1"/>
</dbReference>
<dbReference type="NCBIfam" id="TIGR00813">
    <property type="entry name" value="sss"/>
    <property type="match status" value="1"/>
</dbReference>
<dbReference type="AlphaFoldDB" id="A0A212JBI2"/>
<evidence type="ECO:0000256" key="6">
    <source>
        <dbReference type="ARBA" id="ARBA00023136"/>
    </source>
</evidence>
<dbReference type="GO" id="GO:0005886">
    <property type="term" value="C:plasma membrane"/>
    <property type="evidence" value="ECO:0007669"/>
    <property type="project" value="TreeGrafter"/>
</dbReference>
<keyword evidence="5 9" id="KW-1133">Transmembrane helix</keyword>
<feature type="transmembrane region" description="Helical" evidence="9">
    <location>
        <begin position="141"/>
        <end position="166"/>
    </location>
</feature>
<feature type="region of interest" description="Disordered" evidence="8">
    <location>
        <begin position="471"/>
        <end position="501"/>
    </location>
</feature>
<feature type="transmembrane region" description="Helical" evidence="9">
    <location>
        <begin position="222"/>
        <end position="241"/>
    </location>
</feature>
<evidence type="ECO:0000256" key="2">
    <source>
        <dbReference type="ARBA" id="ARBA00006434"/>
    </source>
</evidence>
<feature type="transmembrane region" description="Helical" evidence="9">
    <location>
        <begin position="74"/>
        <end position="95"/>
    </location>
</feature>
<dbReference type="Gene3D" id="1.20.1730.10">
    <property type="entry name" value="Sodium/glucose cotransporter"/>
    <property type="match status" value="1"/>
</dbReference>
<comment type="subcellular location">
    <subcellularLocation>
        <location evidence="1">Membrane</location>
        <topology evidence="1">Multi-pass membrane protein</topology>
    </subcellularLocation>
</comment>
<feature type="transmembrane region" description="Helical" evidence="9">
    <location>
        <begin position="306"/>
        <end position="331"/>
    </location>
</feature>
<feature type="transmembrane region" description="Helical" evidence="9">
    <location>
        <begin position="6"/>
        <end position="24"/>
    </location>
</feature>
<comment type="similarity">
    <text evidence="2 7">Belongs to the sodium:solute symporter (SSF) (TC 2.A.21) family.</text>
</comment>
<dbReference type="InterPro" id="IPR038377">
    <property type="entry name" value="Na/Glc_symporter_sf"/>
</dbReference>
<feature type="transmembrane region" description="Helical" evidence="9">
    <location>
        <begin position="352"/>
        <end position="372"/>
    </location>
</feature>
<protein>
    <submittedName>
        <fullName evidence="10">Na+/solute symporter</fullName>
    </submittedName>
</protein>
<feature type="transmembrane region" description="Helical" evidence="9">
    <location>
        <begin position="116"/>
        <end position="135"/>
    </location>
</feature>
<dbReference type="InterPro" id="IPR050277">
    <property type="entry name" value="Sodium:Solute_Symporter"/>
</dbReference>
<dbReference type="EMBL" id="FLUQ01000001">
    <property type="protein sequence ID" value="SBV96768.1"/>
    <property type="molecule type" value="Genomic_DNA"/>
</dbReference>
<feature type="transmembrane region" description="Helical" evidence="9">
    <location>
        <begin position="45"/>
        <end position="68"/>
    </location>
</feature>
<organism evidence="10">
    <name type="scientific">uncultured delta proteobacterium</name>
    <dbReference type="NCBI Taxonomy" id="34034"/>
    <lineage>
        <taxon>Bacteria</taxon>
        <taxon>Deltaproteobacteria</taxon>
        <taxon>environmental samples</taxon>
    </lineage>
</organism>
<sequence>MHATFYIIVAYMATMIAIALYVSFRKVKNSEDFHLAGRSLGPLMMAGTLAAAEIGGGSTIGVAARAYGDWGLSAGWYVVCAGIGIFLVSFVAPFLRKSMATTVPEILARRYGTPSHIITTVLSLGTLFVATAAQVKATSSIIQTVSGADFMTVTILVAIVVTLYTMMGGLVSVAFTDIVHIIFITVGMAIAMPIILSGAGGWETVSANIAAKAPQKLGLTLVGWKTIIGLILMYFMTFSTGQEAVQRYFAARDIKTARLGSFLCSLLMACYGFIPAIIGLCALAHFDGINPNQAMPMAAMKFAPMLIAGLVMASVVAATMSSASGNLIGSCTLFTKDIYQRYVNPNASDRQIVLVSKGVIVLMGIASLWIALDESIGIIPLLVFGFTMRSAGPFAAFLFGFIYKNATKNGGLAAIVFGSIAAGYWQYMKEPYGIMSLVFGSLVSTIAFFAVSKIERSMGVAAAPPAITAEHEEANRLSEQRNVPAASPVKAAGGHARQEGD</sequence>
<keyword evidence="6 9" id="KW-0472">Membrane</keyword>
<evidence type="ECO:0000256" key="5">
    <source>
        <dbReference type="ARBA" id="ARBA00022989"/>
    </source>
</evidence>
<evidence type="ECO:0000256" key="3">
    <source>
        <dbReference type="ARBA" id="ARBA00022448"/>
    </source>
</evidence>
<evidence type="ECO:0000256" key="8">
    <source>
        <dbReference type="SAM" id="MobiDB-lite"/>
    </source>
</evidence>
<evidence type="ECO:0000256" key="4">
    <source>
        <dbReference type="ARBA" id="ARBA00022692"/>
    </source>
</evidence>
<feature type="transmembrane region" description="Helical" evidence="9">
    <location>
        <begin position="378"/>
        <end position="403"/>
    </location>
</feature>
<name>A0A212JBI2_9DELT</name>
<feature type="transmembrane region" description="Helical" evidence="9">
    <location>
        <begin position="262"/>
        <end position="286"/>
    </location>
</feature>
<dbReference type="CDD" id="cd10322">
    <property type="entry name" value="SLC5sbd"/>
    <property type="match status" value="1"/>
</dbReference>
<dbReference type="PROSITE" id="PS50283">
    <property type="entry name" value="NA_SOLUT_SYMP_3"/>
    <property type="match status" value="1"/>
</dbReference>
<evidence type="ECO:0000256" key="9">
    <source>
        <dbReference type="SAM" id="Phobius"/>
    </source>
</evidence>
<evidence type="ECO:0000313" key="10">
    <source>
        <dbReference type="EMBL" id="SBV96768.1"/>
    </source>
</evidence>
<dbReference type="Pfam" id="PF00474">
    <property type="entry name" value="SSF"/>
    <property type="match status" value="1"/>
</dbReference>
<dbReference type="PANTHER" id="PTHR48086">
    <property type="entry name" value="SODIUM/PROLINE SYMPORTER-RELATED"/>
    <property type="match status" value="1"/>
</dbReference>
<dbReference type="InterPro" id="IPR001734">
    <property type="entry name" value="Na/solute_symporter"/>
</dbReference>
<keyword evidence="3" id="KW-0813">Transport</keyword>
<feature type="transmembrane region" description="Helical" evidence="9">
    <location>
        <begin position="433"/>
        <end position="451"/>
    </location>
</feature>
<feature type="transmembrane region" description="Helical" evidence="9">
    <location>
        <begin position="178"/>
        <end position="202"/>
    </location>
</feature>
<gene>
    <name evidence="10" type="ORF">KL86DPRO_11101</name>
</gene>
<reference evidence="10" key="1">
    <citation type="submission" date="2016-04" db="EMBL/GenBank/DDBJ databases">
        <authorList>
            <person name="Evans L.H."/>
            <person name="Alamgir A."/>
            <person name="Owens N."/>
            <person name="Weber N.D."/>
            <person name="Virtaneva K."/>
            <person name="Barbian K."/>
            <person name="Babar A."/>
            <person name="Rosenke K."/>
        </authorList>
    </citation>
    <scope>NUCLEOTIDE SEQUENCE</scope>
    <source>
        <strain evidence="10">86</strain>
    </source>
</reference>
<dbReference type="GO" id="GO:0022857">
    <property type="term" value="F:transmembrane transporter activity"/>
    <property type="evidence" value="ECO:0007669"/>
    <property type="project" value="InterPro"/>
</dbReference>
<feature type="transmembrane region" description="Helical" evidence="9">
    <location>
        <begin position="410"/>
        <end position="427"/>
    </location>
</feature>
<proteinExistence type="inferred from homology"/>
<evidence type="ECO:0000256" key="7">
    <source>
        <dbReference type="RuleBase" id="RU362091"/>
    </source>
</evidence>
<keyword evidence="4 9" id="KW-0812">Transmembrane</keyword>
<evidence type="ECO:0000256" key="1">
    <source>
        <dbReference type="ARBA" id="ARBA00004141"/>
    </source>
</evidence>
<accession>A0A212JBI2</accession>